<proteinExistence type="predicted"/>
<dbReference type="AlphaFoldDB" id="A9U7F0"/>
<dbReference type="EMBL" id="DS546469">
    <property type="protein sequence ID" value="EDQ48403.1"/>
    <property type="molecule type" value="Genomic_DNA"/>
</dbReference>
<protein>
    <submittedName>
        <fullName evidence="1">Predicted protein</fullName>
    </submittedName>
</protein>
<accession>A9U7F0</accession>
<gene>
    <name evidence="1" type="ORF">PHYPADRAFT_103856</name>
</gene>
<organism>
    <name type="scientific">Physcomitrium patens</name>
    <name type="common">Spreading-leaved earth moss</name>
    <name type="synonym">Physcomitrella patens</name>
    <dbReference type="NCBI Taxonomy" id="3218"/>
    <lineage>
        <taxon>Eukaryota</taxon>
        <taxon>Viridiplantae</taxon>
        <taxon>Streptophyta</taxon>
        <taxon>Embryophyta</taxon>
        <taxon>Bryophyta</taxon>
        <taxon>Bryophytina</taxon>
        <taxon>Bryopsida</taxon>
        <taxon>Funariidae</taxon>
        <taxon>Funariales</taxon>
        <taxon>Funariaceae</taxon>
        <taxon>Physcomitrium</taxon>
    </lineage>
</organism>
<feature type="non-terminal residue" evidence="1">
    <location>
        <position position="1"/>
    </location>
</feature>
<evidence type="ECO:0000313" key="1">
    <source>
        <dbReference type="EMBL" id="EDQ48403.1"/>
    </source>
</evidence>
<name>A9U7F0_PHYPA</name>
<reference evidence="1" key="1">
    <citation type="journal article" date="2008" name="Science">
        <title>The Physcomitrella genome reveals evolutionary insights into the conquest of land by plants.</title>
        <authorList>
            <person name="Rensing S."/>
            <person name="Lang D."/>
            <person name="Zimmer A."/>
            <person name="Terry A."/>
            <person name="Salamov A."/>
            <person name="Shapiro H."/>
            <person name="Nishiyama T."/>
            <person name="Perroud P.-F."/>
            <person name="Lindquist E."/>
            <person name="Kamisugi Y."/>
            <person name="Tanahashi T."/>
            <person name="Sakakibara K."/>
            <person name="Fujita T."/>
            <person name="Oishi K."/>
            <person name="Shin-I T."/>
            <person name="Kuroki Y."/>
            <person name="Toyoda A."/>
            <person name="Suzuki Y."/>
            <person name="Hashimoto A."/>
            <person name="Yamaguchi K."/>
            <person name="Sugano A."/>
            <person name="Kohara Y."/>
            <person name="Fujiyama A."/>
            <person name="Anterola A."/>
            <person name="Aoki S."/>
            <person name="Ashton N."/>
            <person name="Barbazuk W.B."/>
            <person name="Barker E."/>
            <person name="Bennetzen J."/>
            <person name="Bezanilla M."/>
            <person name="Blankenship R."/>
            <person name="Cho S.H."/>
            <person name="Dutcher S."/>
            <person name="Estelle M."/>
            <person name="Fawcett J.A."/>
            <person name="Gundlach H."/>
            <person name="Hanada K."/>
            <person name="Heyl A."/>
            <person name="Hicks K.A."/>
            <person name="Hugh J."/>
            <person name="Lohr M."/>
            <person name="Mayer K."/>
            <person name="Melkozernov A."/>
            <person name="Murata T."/>
            <person name="Nelson D."/>
            <person name="Pils B."/>
            <person name="Prigge M."/>
            <person name="Reiss B."/>
            <person name="Renner T."/>
            <person name="Rombauts S."/>
            <person name="Rushton P."/>
            <person name="Sanderfoot A."/>
            <person name="Schween G."/>
            <person name="Shiu S.-H."/>
            <person name="Stueber K."/>
            <person name="Theodoulou F.L."/>
            <person name="Tu H."/>
            <person name="Van de Peer Y."/>
            <person name="Verrier P.J."/>
            <person name="Waters E."/>
            <person name="Wood A."/>
            <person name="Yang L."/>
            <person name="Cove D."/>
            <person name="Cuming A."/>
            <person name="Hasebe M."/>
            <person name="Lucas S."/>
            <person name="Mishler D.B."/>
            <person name="Reski R."/>
            <person name="Grigoriev I."/>
            <person name="Quatrano R.S."/>
            <person name="Boore J.L."/>
        </authorList>
    </citation>
    <scope>NUCLEOTIDE SEQUENCE [LARGE SCALE GENOMIC DNA]</scope>
</reference>
<sequence length="397" mass="40352">GLKPKKAPCPGPGHGAFCVGSSRRCSGGEQDAQHAAQRLGGAPQQLVTDHEGRQVLGAHVQLAHAAHADFQATGDGGRGQFLDGDGAVVGNPLHPGVAGLDDGFQLLQGQVLLELEGQRQAVAAHGADAHAQAIDRDGLLGAQDLVDLGLTLPLFLGLAVVQLRIDPGDQATGQRCAEEFGGHVGADGLGHFAVDVQDGGCGRGQFVGHGSVHHAHALEQFAHVVGAATGRCLVGHGADPFHETGLEQAAQAHQQDGVGAVAANPVLAARGELGLDQAFIDGVEHDDGIAFHAQRRRGIDPVAVPARGAQLGEDFLGVVAALAGDDDVALGQLCNVVGIAQLGVGLRHGRGLAAGVGSGEEHGLDQVEVALCLHAVHQHGADHAAPADEAYQLLAHF</sequence>